<keyword evidence="1" id="KW-0812">Transmembrane</keyword>
<keyword evidence="1" id="KW-0472">Membrane</keyword>
<proteinExistence type="predicted"/>
<dbReference type="InterPro" id="IPR045339">
    <property type="entry name" value="DUF6534"/>
</dbReference>
<comment type="caution">
    <text evidence="3">The sequence shown here is derived from an EMBL/GenBank/DDBJ whole genome shotgun (WGS) entry which is preliminary data.</text>
</comment>
<organism evidence="3 4">
    <name type="scientific">Mycena rosella</name>
    <name type="common">Pink bonnet</name>
    <name type="synonym">Agaricus rosellus</name>
    <dbReference type="NCBI Taxonomy" id="1033263"/>
    <lineage>
        <taxon>Eukaryota</taxon>
        <taxon>Fungi</taxon>
        <taxon>Dikarya</taxon>
        <taxon>Basidiomycota</taxon>
        <taxon>Agaricomycotina</taxon>
        <taxon>Agaricomycetes</taxon>
        <taxon>Agaricomycetidae</taxon>
        <taxon>Agaricales</taxon>
        <taxon>Marasmiineae</taxon>
        <taxon>Mycenaceae</taxon>
        <taxon>Mycena</taxon>
    </lineage>
</organism>
<evidence type="ECO:0000313" key="4">
    <source>
        <dbReference type="Proteomes" id="UP001221757"/>
    </source>
</evidence>
<feature type="domain" description="DUF6534" evidence="2">
    <location>
        <begin position="140"/>
        <end position="245"/>
    </location>
</feature>
<accession>A0AAD7GA68</accession>
<keyword evidence="4" id="KW-1185">Reference proteome</keyword>
<evidence type="ECO:0000259" key="2">
    <source>
        <dbReference type="Pfam" id="PF20152"/>
    </source>
</evidence>
<protein>
    <recommendedName>
        <fullName evidence="2">DUF6534 domain-containing protein</fullName>
    </recommendedName>
</protein>
<evidence type="ECO:0000256" key="1">
    <source>
        <dbReference type="SAM" id="Phobius"/>
    </source>
</evidence>
<dbReference type="Proteomes" id="UP001221757">
    <property type="component" value="Unassembled WGS sequence"/>
</dbReference>
<feature type="transmembrane region" description="Helical" evidence="1">
    <location>
        <begin position="20"/>
        <end position="44"/>
    </location>
</feature>
<dbReference type="Pfam" id="PF20152">
    <property type="entry name" value="DUF6534"/>
    <property type="match status" value="1"/>
</dbReference>
<feature type="transmembrane region" description="Helical" evidence="1">
    <location>
        <begin position="132"/>
        <end position="154"/>
    </location>
</feature>
<sequence length="316" mass="35178">MQLNTYYQNFAKDRLSLRTLVYTVFLMDLVQTVLLTQHGWWYIITTWGDASMYTQVVWSAPVIPIMSALVSAVVQIFYAWRIWTLTTSLFMHGVAIVIVLVAIMQSTIATVAGSIVSRNPQMTVLLGLSPEFSTWLVGSLVDDIIITICMTYIVRALSPITIVSNVYVVKTVNSSQKPDQLGCIRDYANQAHHSGIQSGAATVVIAAIDLALFIQLPETNYFYVPSYILGKIYTNSFMLNLNLRRPNSGPYVDAVSNDSSTLPMNSLRSDGIRVERNTHRDVDGGDIKWVPTDPAANGMQRRVDHVDILKIHGVSD</sequence>
<keyword evidence="1" id="KW-1133">Transmembrane helix</keyword>
<feature type="transmembrane region" description="Helical" evidence="1">
    <location>
        <begin position="56"/>
        <end position="77"/>
    </location>
</feature>
<dbReference type="EMBL" id="JARKIE010000171">
    <property type="protein sequence ID" value="KAJ7671827.1"/>
    <property type="molecule type" value="Genomic_DNA"/>
</dbReference>
<reference evidence="3" key="1">
    <citation type="submission" date="2023-03" db="EMBL/GenBank/DDBJ databases">
        <title>Massive genome expansion in bonnet fungi (Mycena s.s.) driven by repeated elements and novel gene families across ecological guilds.</title>
        <authorList>
            <consortium name="Lawrence Berkeley National Laboratory"/>
            <person name="Harder C.B."/>
            <person name="Miyauchi S."/>
            <person name="Viragh M."/>
            <person name="Kuo A."/>
            <person name="Thoen E."/>
            <person name="Andreopoulos B."/>
            <person name="Lu D."/>
            <person name="Skrede I."/>
            <person name="Drula E."/>
            <person name="Henrissat B."/>
            <person name="Morin E."/>
            <person name="Kohler A."/>
            <person name="Barry K."/>
            <person name="LaButti K."/>
            <person name="Morin E."/>
            <person name="Salamov A."/>
            <person name="Lipzen A."/>
            <person name="Mereny Z."/>
            <person name="Hegedus B."/>
            <person name="Baldrian P."/>
            <person name="Stursova M."/>
            <person name="Weitz H."/>
            <person name="Taylor A."/>
            <person name="Grigoriev I.V."/>
            <person name="Nagy L.G."/>
            <person name="Martin F."/>
            <person name="Kauserud H."/>
        </authorList>
    </citation>
    <scope>NUCLEOTIDE SEQUENCE</scope>
    <source>
        <strain evidence="3">CBHHK067</strain>
    </source>
</reference>
<dbReference type="PANTHER" id="PTHR40465">
    <property type="entry name" value="CHROMOSOME 1, WHOLE GENOME SHOTGUN SEQUENCE"/>
    <property type="match status" value="1"/>
</dbReference>
<feature type="transmembrane region" description="Helical" evidence="1">
    <location>
        <begin position="89"/>
        <end position="112"/>
    </location>
</feature>
<evidence type="ECO:0000313" key="3">
    <source>
        <dbReference type="EMBL" id="KAJ7671827.1"/>
    </source>
</evidence>
<gene>
    <name evidence="3" type="ORF">B0H17DRAFT_1084787</name>
</gene>
<dbReference type="PANTHER" id="PTHR40465:SF1">
    <property type="entry name" value="DUF6534 DOMAIN-CONTAINING PROTEIN"/>
    <property type="match status" value="1"/>
</dbReference>
<dbReference type="AlphaFoldDB" id="A0AAD7GA68"/>
<name>A0AAD7GA68_MYCRO</name>